<dbReference type="EMBL" id="VTES01000004">
    <property type="protein sequence ID" value="TYS63339.1"/>
    <property type="molecule type" value="Genomic_DNA"/>
</dbReference>
<comment type="caution">
    <text evidence="4">The sequence shown here is derived from an EMBL/GenBank/DDBJ whole genome shotgun (WGS) entry which is preliminary data.</text>
</comment>
<dbReference type="PANTHER" id="PTHR35527">
    <property type="entry name" value="CHOLOYLGLYCINE HYDROLASE"/>
    <property type="match status" value="1"/>
</dbReference>
<proteinExistence type="inferred from homology"/>
<dbReference type="GO" id="GO:0016787">
    <property type="term" value="F:hydrolase activity"/>
    <property type="evidence" value="ECO:0007669"/>
    <property type="project" value="UniProtKB-KW"/>
</dbReference>
<organism evidence="4 5">
    <name type="scientific">Bacillus infantis</name>
    <dbReference type="NCBI Taxonomy" id="324767"/>
    <lineage>
        <taxon>Bacteria</taxon>
        <taxon>Bacillati</taxon>
        <taxon>Bacillota</taxon>
        <taxon>Bacilli</taxon>
        <taxon>Bacillales</taxon>
        <taxon>Bacillaceae</taxon>
        <taxon>Bacillus</taxon>
    </lineage>
</organism>
<dbReference type="InterPro" id="IPR029055">
    <property type="entry name" value="Ntn_hydrolases_N"/>
</dbReference>
<evidence type="ECO:0000256" key="1">
    <source>
        <dbReference type="ARBA" id="ARBA00006625"/>
    </source>
</evidence>
<gene>
    <name evidence="4" type="ORF">FZD47_17010</name>
</gene>
<name>A0A5D4SJ76_9BACI</name>
<dbReference type="Proteomes" id="UP000323732">
    <property type="component" value="Unassembled WGS sequence"/>
</dbReference>
<dbReference type="InterPro" id="IPR029132">
    <property type="entry name" value="CBAH/NAAA_C"/>
</dbReference>
<evidence type="ECO:0000259" key="3">
    <source>
        <dbReference type="Pfam" id="PF02275"/>
    </source>
</evidence>
<reference evidence="4 5" key="1">
    <citation type="submission" date="2019-08" db="EMBL/GenBank/DDBJ databases">
        <title>Bacillus genomes from the desert of Cuatro Cienegas, Coahuila.</title>
        <authorList>
            <person name="Olmedo-Alvarez G."/>
        </authorList>
    </citation>
    <scope>NUCLEOTIDE SEQUENCE [LARGE SCALE GENOMIC DNA]</scope>
    <source>
        <strain evidence="4 5">CH37_1T</strain>
    </source>
</reference>
<dbReference type="PANTHER" id="PTHR35527:SF2">
    <property type="entry name" value="HYDROLASE"/>
    <property type="match status" value="1"/>
</dbReference>
<sequence>MCTNISFPRSGKNCSLISGRTWDWAERYPTKVTFVPRGQSFPAIERPEEIKWENELAFVGVSYQPADGRIRIFYDGINEAGLSASGLSLFCSEYPEPEPGKQLLYNNNLVSYVLSSFRTVEEAENGLSQLSITRAVPDISRNLHYIISDASGSHLVVEFIDGKMKTYTTSLGVLTNDPPYEWHLANLSLYEQLSLTDKQNSLCGVELGGSGQLGIPGDPTPQSRFVRAEFFSKTRFYPRNTQQSIGEARQILQTLSVPAGAVYLREYPGIYSWTQWSVIRDHTNRSYYFYTDFNSNLYAIHLNELDLNSQELKQIDIRQPDWHQDLSGKLC</sequence>
<dbReference type="RefSeq" id="WP_148950323.1">
    <property type="nucleotide sequence ID" value="NZ_VTES01000004.1"/>
</dbReference>
<dbReference type="Pfam" id="PF02275">
    <property type="entry name" value="CBAH"/>
    <property type="match status" value="1"/>
</dbReference>
<dbReference type="SUPFAM" id="SSF56235">
    <property type="entry name" value="N-terminal nucleophile aminohydrolases (Ntn hydrolases)"/>
    <property type="match status" value="1"/>
</dbReference>
<evidence type="ECO:0000256" key="2">
    <source>
        <dbReference type="ARBA" id="ARBA00022801"/>
    </source>
</evidence>
<evidence type="ECO:0000313" key="5">
    <source>
        <dbReference type="Proteomes" id="UP000323732"/>
    </source>
</evidence>
<accession>A0A5D4SJ76</accession>
<comment type="similarity">
    <text evidence="1">Belongs to the peptidase C59 family.</text>
</comment>
<protein>
    <submittedName>
        <fullName evidence="4">Linear amide C-N hydrolase</fullName>
    </submittedName>
</protein>
<keyword evidence="2 4" id="KW-0378">Hydrolase</keyword>
<evidence type="ECO:0000313" key="4">
    <source>
        <dbReference type="EMBL" id="TYS63339.1"/>
    </source>
</evidence>
<dbReference type="AlphaFoldDB" id="A0A5D4SJ76"/>
<dbReference type="InterPro" id="IPR052193">
    <property type="entry name" value="Peptidase_C59"/>
</dbReference>
<feature type="domain" description="Choloylglycine hydrolase/NAAA C-terminal" evidence="3">
    <location>
        <begin position="2"/>
        <end position="313"/>
    </location>
</feature>
<dbReference type="Gene3D" id="3.60.60.10">
    <property type="entry name" value="Penicillin V Acylase, Chain A"/>
    <property type="match status" value="1"/>
</dbReference>